<name>A0A3R5Y276_ORNRH</name>
<feature type="signal peptide" evidence="2">
    <location>
        <begin position="1"/>
        <end position="19"/>
    </location>
</feature>
<dbReference type="InterPro" id="IPR041246">
    <property type="entry name" value="Bact_MG10"/>
</dbReference>
<evidence type="ECO:0000256" key="1">
    <source>
        <dbReference type="ARBA" id="ARBA00010556"/>
    </source>
</evidence>
<evidence type="ECO:0000313" key="5">
    <source>
        <dbReference type="Proteomes" id="UP000287701"/>
    </source>
</evidence>
<dbReference type="SMART" id="SM01360">
    <property type="entry name" value="A2M"/>
    <property type="match status" value="1"/>
</dbReference>
<keyword evidence="2" id="KW-0732">Signal</keyword>
<sequence>MKRYLFSVLFILISWTINAQNKNLMQDWKEIDSKVEQGDFKSLVPALDAIYQKAEKNNDIPSKIKALLIKANVETSVSDKVDNKLDIINLFKSEIQKSKGTERAIWQAYLAKLYNTYYIPSMSKNFSTSQRSEDFREWTQQQKIEAIKELLNEATANPTLLDQPLNDYKLLVEGDLQKNILIKTLYDLVLYEAYEIMDNFSQESEATNQYLIKLKDYQKQQKNPNWLYYEITILKEQWNDELVSKEKYLAELKELYTQNSNNPWSGMALLQWVEQNEEVSPAIYELVIAKIKQFKDFAYTPYLEILAQKLVAPKIQIKSLTSWSPNTNSPIEISHKNIGNKIYYRLYELTLNKRLRYRLGEYSSMGIEDFKIFKIVAKGEITLKKFDDLKTHKTVFPLAFPKGNYYLLFSSHPDFNEKSALSGSEITVRDWNNDKLLLTDKNTNAPLKKTKATIVVYDQELGKIIKKTPVVTDENGVIPFSLTSRRYYLEYYLEKDGVFVNFYPDAKKTKEDNFEHTSAKILTDRNLYRPGQEVFVKAIVYDDVNMRPKTNLNYTILLKNAKYETIASKEIKTNSFGSATTSFILPTNDMPGNYQLMIKDVGQIGIKVEEYKRPNFEVKLNSYEGQATLNQTVNITGNVISYAGANIPNATVEYNVRRIELEPYRFFFSNRKEVQIKSGKTTTNAQGNFEISFDATSNAPASQAKYFSYDVRVKVTDPSGETHSANKRYSFSNVPFYITTETQGSKLSSNFKEIDIKTFNVNNQPVSEKVKVEVYAFEPDERILIPFGNDVDYEILPKSEFVKELPHVAYMGDSLKVKNLVFAEEYTTQENTKFQLPQQLVAGHYKLIISQNANGAEIKTERNIVVLDDQSLKINENAFFVTQFDKSKQFNPGEKAIVYFGSATKGGHVKIEIYGKNNTLIKREFVPVYGKLIRYEIPIKEEYRGNISLSLSYEKFNYTQSENFTILVPFNNKKLEITTETFRSLLEPGKGEKWKFKVLRKNGKTAESEVLATMYDASLNAIYRKNNINFFPYRSNYNYHTAYNNILKFFSTIPETEDIKFKEYNFPLSLNLFGLNLSSTNYDIVVGFGRQKRAAFTGSLEGVAKAVDLSALKSALKEERVVIGNNPRNFKDNEPKENLSIRKNLNETAFFYPDLKTDAQGNFWVEFTAPESLTTWNFQALAQTEDFDFGYWQSSIKTQKELMLNPNMPRFLRVGDEVYLRTRIDNLSNQSISAQVHLDLINPANNKPFDKEFKLKNKAQAVNIPAQASQVVTWKIKVPAGEPAVLYRIFAKGQKHQDGVENMLPILSNQVLVTQTMPVYVNRGQSKRFVMPNVEPNSKTRDNIFMKFEITKNPTWFAVLSLPYLDNPDFKTTDNVLNAFISNAMSYQIMQDNPAFENLWKSYREQHKFESPLAQNSEYKNLALQATPWVLDAKNEKERMLKLSNYFNKNQAELNINRYLAQLEAMQLNNGAFPWFKDGKENLYESVYVLQNLGEFLQDHPAFKAKTKKIVAGLVNYLDGQILKEWRETKNPFERSYLIDRVVRFLYGRSFFVKEHPFSQELSQINDYVLRESFHHMNNYTIRGKGILALTLNSYNRKAEAQKVLHFIKERATISPEMGMYWNEKFSSWFYSDIERQALLIRAFDQVSGDQESVDLMKIWLLKNKETNQWDNNKNTAAAVSALLNIGQNLMNEDTEVKVQIGGKPWQPSAADEIGGVYTQTWQPSEITPNLGEIELKKETAGTAFGSLYYQYLENIDKVKGTQTGLSVQKEMYKRSSMNDNEKLTPISAKTPLKIGDIVLVRLKIQADREMEFVHLKDMRAAGLEPVKQISGYQWVSGLVYYQSTKDIATHFFIDRLGKGFHIIEYEMLVNNAGDFSNGYSEVQSFYAPGFLSRSESQRIQVED</sequence>
<proteinExistence type="inferred from homology"/>
<dbReference type="InterPro" id="IPR008930">
    <property type="entry name" value="Terpenoid_cyclase/PrenylTrfase"/>
</dbReference>
<feature type="chain" id="PRO_5018768020" description="Alpha-2-macroglobulin domain-containing protein" evidence="2">
    <location>
        <begin position="20"/>
        <end position="1904"/>
    </location>
</feature>
<dbReference type="InterPro" id="IPR002890">
    <property type="entry name" value="MG2"/>
</dbReference>
<dbReference type="Gene3D" id="1.50.10.20">
    <property type="match status" value="1"/>
</dbReference>
<dbReference type="GO" id="GO:0004866">
    <property type="term" value="F:endopeptidase inhibitor activity"/>
    <property type="evidence" value="ECO:0007669"/>
    <property type="project" value="InterPro"/>
</dbReference>
<dbReference type="Pfam" id="PF01835">
    <property type="entry name" value="MG2"/>
    <property type="match status" value="1"/>
</dbReference>
<dbReference type="PANTHER" id="PTHR40094">
    <property type="entry name" value="ALPHA-2-MACROGLOBULIN HOMOLOG"/>
    <property type="match status" value="1"/>
</dbReference>
<dbReference type="Gene3D" id="2.60.40.1930">
    <property type="match status" value="1"/>
</dbReference>
<dbReference type="PANTHER" id="PTHR40094:SF1">
    <property type="entry name" value="UBIQUITIN DOMAIN-CONTAINING PROTEIN"/>
    <property type="match status" value="1"/>
</dbReference>
<accession>A0A3R5Y276</accession>
<comment type="similarity">
    <text evidence="1">Belongs to the protease inhibitor I39 (alpha-2-macroglobulin) family. Bacterial alpha-2-macroglobulin subfamily.</text>
</comment>
<dbReference type="Pfam" id="PF00207">
    <property type="entry name" value="A2M"/>
    <property type="match status" value="1"/>
</dbReference>
<dbReference type="InterPro" id="IPR051802">
    <property type="entry name" value="YfhM-like"/>
</dbReference>
<dbReference type="EMBL" id="CP035107">
    <property type="protein sequence ID" value="QAR30027.1"/>
    <property type="molecule type" value="Genomic_DNA"/>
</dbReference>
<dbReference type="Proteomes" id="UP000287701">
    <property type="component" value="Chromosome"/>
</dbReference>
<dbReference type="SUPFAM" id="SSF48239">
    <property type="entry name" value="Terpenoid cyclases/Protein prenyltransferases"/>
    <property type="match status" value="1"/>
</dbReference>
<dbReference type="InterPro" id="IPR001599">
    <property type="entry name" value="Macroglobln_a2"/>
</dbReference>
<reference evidence="4 5" key="1">
    <citation type="submission" date="2019-01" db="EMBL/GenBank/DDBJ databases">
        <title>Whole Genome of Ornithobacterium rhinotracheale FARPER-174b.</title>
        <authorList>
            <person name="Tataje-Lavanda L.A."/>
            <person name="Montalvan A."/>
            <person name="Montesinos R."/>
            <person name="Zimic M."/>
            <person name="Fernandez-Sanchez M."/>
            <person name="Fernandez-Diaz M."/>
        </authorList>
    </citation>
    <scope>NUCLEOTIDE SEQUENCE [LARGE SCALE GENOMIC DNA]</scope>
    <source>
        <strain evidence="4 5">FARPER-174b</strain>
    </source>
</reference>
<evidence type="ECO:0000259" key="3">
    <source>
        <dbReference type="SMART" id="SM01360"/>
    </source>
</evidence>
<organism evidence="4 5">
    <name type="scientific">Ornithobacterium rhinotracheale</name>
    <dbReference type="NCBI Taxonomy" id="28251"/>
    <lineage>
        <taxon>Bacteria</taxon>
        <taxon>Pseudomonadati</taxon>
        <taxon>Bacteroidota</taxon>
        <taxon>Flavobacteriia</taxon>
        <taxon>Flavobacteriales</taxon>
        <taxon>Weeksellaceae</taxon>
        <taxon>Ornithobacterium</taxon>
    </lineage>
</organism>
<feature type="domain" description="Alpha-2-macroglobulin" evidence="3">
    <location>
        <begin position="1148"/>
        <end position="1238"/>
    </location>
</feature>
<dbReference type="RefSeq" id="WP_128500538.1">
    <property type="nucleotide sequence ID" value="NZ_CP035107.1"/>
</dbReference>
<protein>
    <recommendedName>
        <fullName evidence="3">Alpha-2-macroglobulin domain-containing protein</fullName>
    </recommendedName>
</protein>
<gene>
    <name evidence="4" type="ORF">EQP59_00965</name>
</gene>
<evidence type="ECO:0000256" key="2">
    <source>
        <dbReference type="SAM" id="SignalP"/>
    </source>
</evidence>
<dbReference type="Pfam" id="PF17973">
    <property type="entry name" value="bMG10"/>
    <property type="match status" value="1"/>
</dbReference>
<evidence type="ECO:0000313" key="4">
    <source>
        <dbReference type="EMBL" id="QAR30027.1"/>
    </source>
</evidence>
<dbReference type="OrthoDB" id="9767116at2"/>